<sequence>LLEIMVSLAILSISLVTLLSAHNRALSLNAEAAMLTDAVTLAREEMERLYFKPPTESLDVEKKRRKDYPLLEWLTQMKETPFENIVEARVVVYKIKGGESPPVVSLKAYLAR</sequence>
<proteinExistence type="predicted"/>
<accession>A0A3B1CL77</accession>
<gene>
    <name evidence="1" type="ORF">MNBD_NITROSPINAE04-950</name>
</gene>
<organism evidence="1">
    <name type="scientific">hydrothermal vent metagenome</name>
    <dbReference type="NCBI Taxonomy" id="652676"/>
    <lineage>
        <taxon>unclassified sequences</taxon>
        <taxon>metagenomes</taxon>
        <taxon>ecological metagenomes</taxon>
    </lineage>
</organism>
<reference evidence="1" key="1">
    <citation type="submission" date="2018-06" db="EMBL/GenBank/DDBJ databases">
        <authorList>
            <person name="Zhirakovskaya E."/>
        </authorList>
    </citation>
    <scope>NUCLEOTIDE SEQUENCE</scope>
</reference>
<feature type="non-terminal residue" evidence="1">
    <location>
        <position position="1"/>
    </location>
</feature>
<name>A0A3B1CL77_9ZZZZ</name>
<dbReference type="EMBL" id="UOGA01000097">
    <property type="protein sequence ID" value="VAX17487.1"/>
    <property type="molecule type" value="Genomic_DNA"/>
</dbReference>
<evidence type="ECO:0008006" key="2">
    <source>
        <dbReference type="Google" id="ProtNLM"/>
    </source>
</evidence>
<dbReference type="AlphaFoldDB" id="A0A3B1CL77"/>
<evidence type="ECO:0000313" key="1">
    <source>
        <dbReference type="EMBL" id="VAX17487.1"/>
    </source>
</evidence>
<protein>
    <recommendedName>
        <fullName evidence="2">Type II secretion system protein GspI C-terminal domain-containing protein</fullName>
    </recommendedName>
</protein>